<keyword evidence="10" id="KW-1185">Reference proteome</keyword>
<dbReference type="PANTHER" id="PTHR33938:SF2">
    <property type="entry name" value="CARBOXYLIC ESTER HYDROLASE"/>
    <property type="match status" value="1"/>
</dbReference>
<dbReference type="HOGENOM" id="CLU_014819_1_1_1"/>
<dbReference type="InterPro" id="IPR029058">
    <property type="entry name" value="AB_hydrolase_fold"/>
</dbReference>
<evidence type="ECO:0000256" key="3">
    <source>
        <dbReference type="ARBA" id="ARBA00022723"/>
    </source>
</evidence>
<dbReference type="SUPFAM" id="SSF53474">
    <property type="entry name" value="alpha/beta-Hydrolases"/>
    <property type="match status" value="1"/>
</dbReference>
<sequence length="549" mass="60059">MALPFTTSTPTPAPYTISTNCTAAAILPLLPPNTTLTSVTSLSDNSTFQVPSSNIAYPTSPTNLRALCALEINIPSSNTSSYSLGLFLPVEWNHRFLAVGQGGFSGGINWLDMGAGVGYGFATMSTDTGHSSISANGSWAVDTEVVVNWGYRAMHGSVVVAKQVIQAYYGQEADWNYYSGCSTGGRQGLKEVQMYPEDFDGALVGAPAWWTSHLQTWTVRAGLDNMPNTSAHFIPTSLFPVIGAEVIRQCDGQDGVQDGIVSRPEGCHFVPEALLCGPGEMDHTEVACLTVEQVGTLGRIYDDYVETNQTFVFPHVNLGAEAQFEVLMSGSRIHPLGIDYVRYFLLNDPTWDPKNFDYQIVQKADALQPGNATANDFDMRPFHERGGKLLHYHGLADGLIPTGSSEYFYRQILNTMTPKGIELDSWYRYFRIPGMEHCAGTPTNVNAPWYIAGGNQAADLGSSISGVPGYSDAEHDALLALIEWTEKGRAPERIIATKWHNDTLQDKVLRQRPICPFPQHAEYDGKGNMDDASSWKCGSDFTLRRQGSY</sequence>
<dbReference type="EC" id="3.1.1.-" evidence="8"/>
<keyword evidence="4" id="KW-0732">Signal</keyword>
<reference evidence="9 10" key="2">
    <citation type="journal article" date="2012" name="PLoS Pathog.">
        <title>Diverse lifestyles and strategies of plant pathogenesis encoded in the genomes of eighteen Dothideomycetes fungi.</title>
        <authorList>
            <person name="Ohm R.A."/>
            <person name="Feau N."/>
            <person name="Henrissat B."/>
            <person name="Schoch C.L."/>
            <person name="Horwitz B.A."/>
            <person name="Barry K.W."/>
            <person name="Condon B.J."/>
            <person name="Copeland A.C."/>
            <person name="Dhillon B."/>
            <person name="Glaser F."/>
            <person name="Hesse C.N."/>
            <person name="Kosti I."/>
            <person name="LaButti K."/>
            <person name="Lindquist E.A."/>
            <person name="Lucas S."/>
            <person name="Salamov A.A."/>
            <person name="Bradshaw R.E."/>
            <person name="Ciuffetti L."/>
            <person name="Hamelin R.C."/>
            <person name="Kema G.H.J."/>
            <person name="Lawrence C."/>
            <person name="Scott J.A."/>
            <person name="Spatafora J.W."/>
            <person name="Turgeon B.G."/>
            <person name="de Wit P.J.G.M."/>
            <person name="Zhong S."/>
            <person name="Goodwin S.B."/>
            <person name="Grigoriev I.V."/>
        </authorList>
    </citation>
    <scope>NUCLEOTIDE SEQUENCE [LARGE SCALE GENOMIC DNA]</scope>
    <source>
        <strain evidence="10">NZE10 / CBS 128990</strain>
    </source>
</reference>
<comment type="similarity">
    <text evidence="1 8">Belongs to the tannase family.</text>
</comment>
<evidence type="ECO:0000256" key="7">
    <source>
        <dbReference type="ARBA" id="ARBA00023157"/>
    </source>
</evidence>
<keyword evidence="7" id="KW-1015">Disulfide bond</keyword>
<keyword evidence="6" id="KW-0106">Calcium</keyword>
<evidence type="ECO:0000256" key="8">
    <source>
        <dbReference type="RuleBase" id="RU361238"/>
    </source>
</evidence>
<dbReference type="GO" id="GO:0046872">
    <property type="term" value="F:metal ion binding"/>
    <property type="evidence" value="ECO:0007669"/>
    <property type="project" value="UniProtKB-KW"/>
</dbReference>
<evidence type="ECO:0000256" key="2">
    <source>
        <dbReference type="ARBA" id="ARBA00022487"/>
    </source>
</evidence>
<evidence type="ECO:0000256" key="4">
    <source>
        <dbReference type="ARBA" id="ARBA00022729"/>
    </source>
</evidence>
<evidence type="ECO:0000313" key="9">
    <source>
        <dbReference type="EMBL" id="EME49882.1"/>
    </source>
</evidence>
<keyword evidence="5 8" id="KW-0378">Hydrolase</keyword>
<dbReference type="GO" id="GO:0030600">
    <property type="term" value="F:feruloyl esterase activity"/>
    <property type="evidence" value="ECO:0007669"/>
    <property type="project" value="UniProtKB-ARBA"/>
</dbReference>
<gene>
    <name evidence="9" type="ORF">DOTSEDRAFT_119412</name>
</gene>
<accession>N1Q2E3</accession>
<dbReference type="eggNOG" id="ENOG502QPXZ">
    <property type="taxonomic scope" value="Eukaryota"/>
</dbReference>
<dbReference type="EMBL" id="KB446535">
    <property type="protein sequence ID" value="EME49882.1"/>
    <property type="molecule type" value="Genomic_DNA"/>
</dbReference>
<dbReference type="AlphaFoldDB" id="N1Q2E3"/>
<keyword evidence="2" id="KW-0719">Serine esterase</keyword>
<dbReference type="InterPro" id="IPR011118">
    <property type="entry name" value="Tannase/feruloyl_esterase"/>
</dbReference>
<evidence type="ECO:0000313" key="10">
    <source>
        <dbReference type="Proteomes" id="UP000016933"/>
    </source>
</evidence>
<dbReference type="Proteomes" id="UP000016933">
    <property type="component" value="Unassembled WGS sequence"/>
</dbReference>
<dbReference type="Pfam" id="PF07519">
    <property type="entry name" value="Tannase"/>
    <property type="match status" value="2"/>
</dbReference>
<evidence type="ECO:0000256" key="1">
    <source>
        <dbReference type="ARBA" id="ARBA00006249"/>
    </source>
</evidence>
<evidence type="ECO:0000256" key="5">
    <source>
        <dbReference type="ARBA" id="ARBA00022801"/>
    </source>
</evidence>
<protein>
    <recommendedName>
        <fullName evidence="8">Carboxylic ester hydrolase</fullName>
        <ecNumber evidence="8">3.1.1.-</ecNumber>
    </recommendedName>
</protein>
<evidence type="ECO:0000256" key="6">
    <source>
        <dbReference type="ARBA" id="ARBA00022837"/>
    </source>
</evidence>
<dbReference type="PANTHER" id="PTHR33938">
    <property type="entry name" value="FERULOYL ESTERASE B-RELATED"/>
    <property type="match status" value="1"/>
</dbReference>
<reference evidence="10" key="1">
    <citation type="journal article" date="2012" name="PLoS Genet.">
        <title>The genomes of the fungal plant pathogens Cladosporium fulvum and Dothistroma septosporum reveal adaptation to different hosts and lifestyles but also signatures of common ancestry.</title>
        <authorList>
            <person name="de Wit P.J.G.M."/>
            <person name="van der Burgt A."/>
            <person name="Oekmen B."/>
            <person name="Stergiopoulos I."/>
            <person name="Abd-Elsalam K.A."/>
            <person name="Aerts A.L."/>
            <person name="Bahkali A.H."/>
            <person name="Beenen H.G."/>
            <person name="Chettri P."/>
            <person name="Cox M.P."/>
            <person name="Datema E."/>
            <person name="de Vries R.P."/>
            <person name="Dhillon B."/>
            <person name="Ganley A.R."/>
            <person name="Griffiths S.A."/>
            <person name="Guo Y."/>
            <person name="Hamelin R.C."/>
            <person name="Henrissat B."/>
            <person name="Kabir M.S."/>
            <person name="Jashni M.K."/>
            <person name="Kema G."/>
            <person name="Klaubauf S."/>
            <person name="Lapidus A."/>
            <person name="Levasseur A."/>
            <person name="Lindquist E."/>
            <person name="Mehrabi R."/>
            <person name="Ohm R.A."/>
            <person name="Owen T.J."/>
            <person name="Salamov A."/>
            <person name="Schwelm A."/>
            <person name="Schijlen E."/>
            <person name="Sun H."/>
            <person name="van den Burg H.A."/>
            <person name="van Ham R.C.H.J."/>
            <person name="Zhang S."/>
            <person name="Goodwin S.B."/>
            <person name="Grigoriev I.V."/>
            <person name="Collemare J."/>
            <person name="Bradshaw R.E."/>
        </authorList>
    </citation>
    <scope>NUCLEOTIDE SEQUENCE [LARGE SCALE GENOMIC DNA]</scope>
    <source>
        <strain evidence="10">NZE10 / CBS 128990</strain>
    </source>
</reference>
<organism evidence="9 10">
    <name type="scientific">Dothistroma septosporum (strain NZE10 / CBS 128990)</name>
    <name type="common">Red band needle blight fungus</name>
    <name type="synonym">Mycosphaerella pini</name>
    <dbReference type="NCBI Taxonomy" id="675120"/>
    <lineage>
        <taxon>Eukaryota</taxon>
        <taxon>Fungi</taxon>
        <taxon>Dikarya</taxon>
        <taxon>Ascomycota</taxon>
        <taxon>Pezizomycotina</taxon>
        <taxon>Dothideomycetes</taxon>
        <taxon>Dothideomycetidae</taxon>
        <taxon>Mycosphaerellales</taxon>
        <taxon>Mycosphaerellaceae</taxon>
        <taxon>Dothistroma</taxon>
    </lineage>
</organism>
<name>N1Q2E3_DOTSN</name>
<dbReference type="OMA" id="GNSVHYY"/>
<dbReference type="OrthoDB" id="3039123at2759"/>
<proteinExistence type="inferred from homology"/>
<keyword evidence="3" id="KW-0479">Metal-binding</keyword>